<dbReference type="InterPro" id="IPR037518">
    <property type="entry name" value="MPN"/>
</dbReference>
<dbReference type="Gene3D" id="3.40.140.10">
    <property type="entry name" value="Cytidine Deaminase, domain 2"/>
    <property type="match status" value="1"/>
</dbReference>
<dbReference type="InterPro" id="IPR020891">
    <property type="entry name" value="UPF0758_CS"/>
</dbReference>
<dbReference type="Proteomes" id="UP000045545">
    <property type="component" value="Unassembled WGS sequence"/>
</dbReference>
<keyword evidence="2" id="KW-0645">Protease</keyword>
<dbReference type="PANTHER" id="PTHR30471:SF3">
    <property type="entry name" value="UPF0758 PROTEIN YEES-RELATED"/>
    <property type="match status" value="1"/>
</dbReference>
<reference evidence="9 10" key="1">
    <citation type="submission" date="2015-03" db="EMBL/GenBank/DDBJ databases">
        <authorList>
            <person name="Murphy D."/>
        </authorList>
    </citation>
    <scope>NUCLEOTIDE SEQUENCE [LARGE SCALE GENOMIC DNA]</scope>
    <source>
        <strain evidence="9 10">OL-4</strain>
    </source>
</reference>
<dbReference type="NCBIfam" id="NF000642">
    <property type="entry name" value="PRK00024.1"/>
    <property type="match status" value="1"/>
</dbReference>
<name>A0A0E4C910_9FIRM</name>
<dbReference type="PROSITE" id="PS01302">
    <property type="entry name" value="UPF0758"/>
    <property type="match status" value="1"/>
</dbReference>
<keyword evidence="10" id="KW-1185">Reference proteome</keyword>
<keyword evidence="5" id="KW-0862">Zinc</keyword>
<dbReference type="OrthoDB" id="9804482at2"/>
<protein>
    <submittedName>
        <fullName evidence="9">RadC protein</fullName>
    </submittedName>
</protein>
<dbReference type="SUPFAM" id="SSF47781">
    <property type="entry name" value="RuvA domain 2-like"/>
    <property type="match status" value="1"/>
</dbReference>
<dbReference type="InterPro" id="IPR046778">
    <property type="entry name" value="UPF0758_N"/>
</dbReference>
<evidence type="ECO:0000313" key="10">
    <source>
        <dbReference type="Proteomes" id="UP000045545"/>
    </source>
</evidence>
<accession>A0A0E4C910</accession>
<comment type="similarity">
    <text evidence="1 7">Belongs to the UPF0758 family.</text>
</comment>
<evidence type="ECO:0000256" key="5">
    <source>
        <dbReference type="ARBA" id="ARBA00022833"/>
    </source>
</evidence>
<dbReference type="InterPro" id="IPR010994">
    <property type="entry name" value="RuvA_2-like"/>
</dbReference>
<dbReference type="Pfam" id="PF04002">
    <property type="entry name" value="RadC"/>
    <property type="match status" value="1"/>
</dbReference>
<feature type="domain" description="MPN" evidence="8">
    <location>
        <begin position="105"/>
        <end position="227"/>
    </location>
</feature>
<dbReference type="AlphaFoldDB" id="A0A0E4C910"/>
<evidence type="ECO:0000256" key="3">
    <source>
        <dbReference type="ARBA" id="ARBA00022723"/>
    </source>
</evidence>
<dbReference type="InterPro" id="IPR001405">
    <property type="entry name" value="UPF0758"/>
</dbReference>
<dbReference type="STRING" id="690567.1918"/>
<proteinExistence type="inferred from homology"/>
<sequence length="227" mass="25214">MEYRVGIKEMPVGMRPREKMQARGEAYISDEELLAIILGNGTKNLSALDLARQLLVTYDGLRNLREASLEDITRIKGIGPAKAVSIKAAIELGRRTAMDVKIRDYVNSPADVSRLLMEEMRYHDREHFCAMYLDRKGGLLIKEEVSVGGLSSSIVHAREVFKTAVKCSAASIILVHNHPSGDPTPSREDVDITRRLVEAGNIMGIDVLDHLIIGQDKYCSLKEKGLI</sequence>
<evidence type="ECO:0000259" key="8">
    <source>
        <dbReference type="PROSITE" id="PS50249"/>
    </source>
</evidence>
<dbReference type="GO" id="GO:0008237">
    <property type="term" value="F:metallopeptidase activity"/>
    <property type="evidence" value="ECO:0007669"/>
    <property type="project" value="UniProtKB-KW"/>
</dbReference>
<keyword evidence="3" id="KW-0479">Metal-binding</keyword>
<keyword evidence="6" id="KW-0482">Metalloprotease</keyword>
<dbReference type="EMBL" id="CGIH01000031">
    <property type="protein sequence ID" value="CFX80894.1"/>
    <property type="molecule type" value="Genomic_DNA"/>
</dbReference>
<dbReference type="PANTHER" id="PTHR30471">
    <property type="entry name" value="DNA REPAIR PROTEIN RADC"/>
    <property type="match status" value="1"/>
</dbReference>
<dbReference type="NCBIfam" id="TIGR00608">
    <property type="entry name" value="radc"/>
    <property type="match status" value="1"/>
</dbReference>
<evidence type="ECO:0000256" key="2">
    <source>
        <dbReference type="ARBA" id="ARBA00022670"/>
    </source>
</evidence>
<evidence type="ECO:0000256" key="1">
    <source>
        <dbReference type="ARBA" id="ARBA00010243"/>
    </source>
</evidence>
<organism evidence="9 10">
    <name type="scientific">Syntrophomonas zehnderi OL-4</name>
    <dbReference type="NCBI Taxonomy" id="690567"/>
    <lineage>
        <taxon>Bacteria</taxon>
        <taxon>Bacillati</taxon>
        <taxon>Bacillota</taxon>
        <taxon>Clostridia</taxon>
        <taxon>Eubacteriales</taxon>
        <taxon>Syntrophomonadaceae</taxon>
        <taxon>Syntrophomonas</taxon>
    </lineage>
</organism>
<dbReference type="GO" id="GO:0046872">
    <property type="term" value="F:metal ion binding"/>
    <property type="evidence" value="ECO:0007669"/>
    <property type="project" value="UniProtKB-KW"/>
</dbReference>
<dbReference type="Gene3D" id="1.10.150.20">
    <property type="entry name" value="5' to 3' exonuclease, C-terminal subdomain"/>
    <property type="match status" value="1"/>
</dbReference>
<dbReference type="Pfam" id="PF20582">
    <property type="entry name" value="UPF0758_N"/>
    <property type="match status" value="1"/>
</dbReference>
<dbReference type="PROSITE" id="PS50249">
    <property type="entry name" value="MPN"/>
    <property type="match status" value="1"/>
</dbReference>
<evidence type="ECO:0000313" key="9">
    <source>
        <dbReference type="EMBL" id="CFX80894.1"/>
    </source>
</evidence>
<dbReference type="RefSeq" id="WP_046498187.1">
    <property type="nucleotide sequence ID" value="NZ_CGIH01000031.1"/>
</dbReference>
<evidence type="ECO:0000256" key="7">
    <source>
        <dbReference type="RuleBase" id="RU003797"/>
    </source>
</evidence>
<dbReference type="InterPro" id="IPR025657">
    <property type="entry name" value="RadC_JAB"/>
</dbReference>
<keyword evidence="4" id="KW-0378">Hydrolase</keyword>
<evidence type="ECO:0000256" key="4">
    <source>
        <dbReference type="ARBA" id="ARBA00022801"/>
    </source>
</evidence>
<dbReference type="GO" id="GO:0006508">
    <property type="term" value="P:proteolysis"/>
    <property type="evidence" value="ECO:0007669"/>
    <property type="project" value="UniProtKB-KW"/>
</dbReference>
<dbReference type="CDD" id="cd08071">
    <property type="entry name" value="MPN_DUF2466"/>
    <property type="match status" value="1"/>
</dbReference>
<evidence type="ECO:0000256" key="6">
    <source>
        <dbReference type="ARBA" id="ARBA00023049"/>
    </source>
</evidence>
<gene>
    <name evidence="9" type="ORF">1918</name>
</gene>